<comment type="caution">
    <text evidence="1">The sequence shown here is derived from an EMBL/GenBank/DDBJ whole genome shotgun (WGS) entry which is preliminary data.</text>
</comment>
<proteinExistence type="predicted"/>
<dbReference type="EMBL" id="JAUSRV010000023">
    <property type="protein sequence ID" value="MDP9975139.1"/>
    <property type="molecule type" value="Genomic_DNA"/>
</dbReference>
<name>A0AAW8ESI7_VARPD</name>
<protein>
    <submittedName>
        <fullName evidence="1">Uncharacterized protein</fullName>
    </submittedName>
</protein>
<reference evidence="1" key="1">
    <citation type="submission" date="2023-07" db="EMBL/GenBank/DDBJ databases">
        <title>Sorghum-associated microbial communities from plants grown in Nebraska, USA.</title>
        <authorList>
            <person name="Schachtman D."/>
        </authorList>
    </citation>
    <scope>NUCLEOTIDE SEQUENCE</scope>
    <source>
        <strain evidence="1">DS3315</strain>
    </source>
</reference>
<accession>A0AAW8ESI7</accession>
<gene>
    <name evidence="1" type="ORF">J2W39_006423</name>
</gene>
<dbReference type="Proteomes" id="UP001224845">
    <property type="component" value="Unassembled WGS sequence"/>
</dbReference>
<evidence type="ECO:0000313" key="1">
    <source>
        <dbReference type="EMBL" id="MDP9975139.1"/>
    </source>
</evidence>
<evidence type="ECO:0000313" key="2">
    <source>
        <dbReference type="Proteomes" id="UP001224845"/>
    </source>
</evidence>
<sequence length="39" mass="4026">MSSSASKNIESVLVENRVFPPDARASAGARIAGMAAYEA</sequence>
<dbReference type="AlphaFoldDB" id="A0AAW8ESI7"/>
<organism evidence="1 2">
    <name type="scientific">Variovorax paradoxus</name>
    <dbReference type="NCBI Taxonomy" id="34073"/>
    <lineage>
        <taxon>Bacteria</taxon>
        <taxon>Pseudomonadati</taxon>
        <taxon>Pseudomonadota</taxon>
        <taxon>Betaproteobacteria</taxon>
        <taxon>Burkholderiales</taxon>
        <taxon>Comamonadaceae</taxon>
        <taxon>Variovorax</taxon>
    </lineage>
</organism>
<feature type="non-terminal residue" evidence="1">
    <location>
        <position position="39"/>
    </location>
</feature>